<protein>
    <submittedName>
        <fullName evidence="1">Uncharacterized protein</fullName>
    </submittedName>
</protein>
<gene>
    <name evidence="1" type="ORF">BAU17_00925</name>
</gene>
<evidence type="ECO:0000313" key="1">
    <source>
        <dbReference type="EMBL" id="KAF1301963.1"/>
    </source>
</evidence>
<comment type="caution">
    <text evidence="1">The sequence shown here is derived from an EMBL/GenBank/DDBJ whole genome shotgun (WGS) entry which is preliminary data.</text>
</comment>
<sequence>MESFAIIDNIIKKLELSSFCNRKEVTPILIQEETKLIFHQNQTIQKIEWSIAGGNVWLVTKFDIAKDSPLPALFLEQLTQQKKTVIPLCADARSYFYQQAPQYLKALDGTLYGK</sequence>
<name>A0ABQ6YWV3_9ENTE</name>
<dbReference type="Proteomes" id="UP000782705">
    <property type="component" value="Unassembled WGS sequence"/>
</dbReference>
<reference evidence="1 2" key="1">
    <citation type="submission" date="2016-06" db="EMBL/GenBank/DDBJ databases">
        <title>Four novel species of enterococci isolated from chicken manure.</title>
        <authorList>
            <person name="Van Tyne D."/>
        </authorList>
    </citation>
    <scope>NUCLEOTIDE SEQUENCE [LARGE SCALE GENOMIC DNA]</scope>
    <source>
        <strain evidence="1 2">CU12B</strain>
    </source>
</reference>
<evidence type="ECO:0000313" key="2">
    <source>
        <dbReference type="Proteomes" id="UP000782705"/>
    </source>
</evidence>
<dbReference type="EMBL" id="MAEL01000054">
    <property type="protein sequence ID" value="KAF1301963.1"/>
    <property type="molecule type" value="Genomic_DNA"/>
</dbReference>
<proteinExistence type="predicted"/>
<organism evidence="1 2">
    <name type="scientific">Candidatus Enterococcus willemsii</name>
    <dbReference type="NCBI Taxonomy" id="1857215"/>
    <lineage>
        <taxon>Bacteria</taxon>
        <taxon>Bacillati</taxon>
        <taxon>Bacillota</taxon>
        <taxon>Bacilli</taxon>
        <taxon>Lactobacillales</taxon>
        <taxon>Enterococcaceae</taxon>
        <taxon>Enterococcus</taxon>
    </lineage>
</organism>
<accession>A0ABQ6YWV3</accession>
<keyword evidence="2" id="KW-1185">Reference proteome</keyword>